<feature type="transmembrane region" description="Helical" evidence="1">
    <location>
        <begin position="75"/>
        <end position="99"/>
    </location>
</feature>
<sequence length="181" mass="21303">MSRKLIFKISALAFIFLYILVLLDGAVSFISRSFPWVMAERISWVGALAGLTILTFEINFNFFWVALIIGLVEDLFYSGIVGFYAISYVFAAIFLRWLVNHLPNNFIYIISSFFLSMTLFCTIYYLLNSYLRLTDVMLLQYISLYLPVTLFTNLIYFVILYLPMIKIVEYYQKKLELKNER</sequence>
<evidence type="ECO:0000256" key="1">
    <source>
        <dbReference type="SAM" id="Phobius"/>
    </source>
</evidence>
<keyword evidence="1" id="KW-0472">Membrane</keyword>
<evidence type="ECO:0008006" key="4">
    <source>
        <dbReference type="Google" id="ProtNLM"/>
    </source>
</evidence>
<protein>
    <recommendedName>
        <fullName evidence="4">Rod shape-determining protein MreD</fullName>
    </recommendedName>
</protein>
<feature type="transmembrane region" description="Helical" evidence="1">
    <location>
        <begin position="106"/>
        <end position="127"/>
    </location>
</feature>
<dbReference type="AlphaFoldDB" id="A0AAU9D0S8"/>
<evidence type="ECO:0000313" key="2">
    <source>
        <dbReference type="EMBL" id="BDR58296.1"/>
    </source>
</evidence>
<feature type="transmembrane region" description="Helical" evidence="1">
    <location>
        <begin position="42"/>
        <end position="69"/>
    </location>
</feature>
<feature type="transmembrane region" description="Helical" evidence="1">
    <location>
        <begin position="139"/>
        <end position="164"/>
    </location>
</feature>
<dbReference type="Proteomes" id="UP001321861">
    <property type="component" value="Chromosome"/>
</dbReference>
<evidence type="ECO:0000313" key="3">
    <source>
        <dbReference type="Proteomes" id="UP001321861"/>
    </source>
</evidence>
<dbReference type="EMBL" id="AP026802">
    <property type="protein sequence ID" value="BDR58296.1"/>
    <property type="molecule type" value="Genomic_DNA"/>
</dbReference>
<keyword evidence="1" id="KW-0812">Transmembrane</keyword>
<keyword evidence="3" id="KW-1185">Reference proteome</keyword>
<reference evidence="2 3" key="1">
    <citation type="journal article" date="2023" name="Microbiol. Spectr.">
        <title>Symbiosis of Carpenter Bees with Uncharacterized Lactic Acid Bacteria Showing NAD Auxotrophy.</title>
        <authorList>
            <person name="Kawasaki S."/>
            <person name="Ozawa K."/>
            <person name="Mori T."/>
            <person name="Yamamoto A."/>
            <person name="Ito M."/>
            <person name="Ohkuma M."/>
            <person name="Sakamoto M."/>
            <person name="Matsutani M."/>
        </authorList>
    </citation>
    <scope>NUCLEOTIDE SEQUENCE [LARGE SCALE GENOMIC DNA]</scope>
    <source>
        <strain evidence="2 3">XA3</strain>
    </source>
</reference>
<gene>
    <name evidence="2" type="ORF">XA3_07370</name>
</gene>
<feature type="transmembrane region" description="Helical" evidence="1">
    <location>
        <begin position="6"/>
        <end position="30"/>
    </location>
</feature>
<accession>A0AAU9D0S8</accession>
<organism evidence="2 3">
    <name type="scientific">Xylocopilactobacillus apicola</name>
    <dbReference type="NCBI Taxonomy" id="2932184"/>
    <lineage>
        <taxon>Bacteria</taxon>
        <taxon>Bacillati</taxon>
        <taxon>Bacillota</taxon>
        <taxon>Bacilli</taxon>
        <taxon>Lactobacillales</taxon>
        <taxon>Lactobacillaceae</taxon>
        <taxon>Xylocopilactobacillus</taxon>
    </lineage>
</organism>
<keyword evidence="1" id="KW-1133">Transmembrane helix</keyword>
<dbReference type="KEGG" id="xap:XA3_07370"/>
<dbReference type="RefSeq" id="WP_317636209.1">
    <property type="nucleotide sequence ID" value="NZ_AP026802.1"/>
</dbReference>
<name>A0AAU9D0S8_9LACO</name>
<proteinExistence type="predicted"/>